<evidence type="ECO:0008006" key="3">
    <source>
        <dbReference type="Google" id="ProtNLM"/>
    </source>
</evidence>
<accession>A0ABW3DDI5</accession>
<name>A0ABW3DDI5_9BACL</name>
<organism evidence="1 2">
    <name type="scientific">Paenibacillus residui</name>
    <dbReference type="NCBI Taxonomy" id="629724"/>
    <lineage>
        <taxon>Bacteria</taxon>
        <taxon>Bacillati</taxon>
        <taxon>Bacillota</taxon>
        <taxon>Bacilli</taxon>
        <taxon>Bacillales</taxon>
        <taxon>Paenibacillaceae</taxon>
        <taxon>Paenibacillus</taxon>
    </lineage>
</organism>
<proteinExistence type="predicted"/>
<dbReference type="Proteomes" id="UP001597120">
    <property type="component" value="Unassembled WGS sequence"/>
</dbReference>
<dbReference type="RefSeq" id="WP_144938464.1">
    <property type="nucleotide sequence ID" value="NZ_JBHTIU010000081.1"/>
</dbReference>
<keyword evidence="2" id="KW-1185">Reference proteome</keyword>
<evidence type="ECO:0000313" key="2">
    <source>
        <dbReference type="Proteomes" id="UP001597120"/>
    </source>
</evidence>
<evidence type="ECO:0000313" key="1">
    <source>
        <dbReference type="EMBL" id="MFD0871426.1"/>
    </source>
</evidence>
<comment type="caution">
    <text evidence="1">The sequence shown here is derived from an EMBL/GenBank/DDBJ whole genome shotgun (WGS) entry which is preliminary data.</text>
</comment>
<reference evidence="2" key="1">
    <citation type="journal article" date="2019" name="Int. J. Syst. Evol. Microbiol.">
        <title>The Global Catalogue of Microorganisms (GCM) 10K type strain sequencing project: providing services to taxonomists for standard genome sequencing and annotation.</title>
        <authorList>
            <consortium name="The Broad Institute Genomics Platform"/>
            <consortium name="The Broad Institute Genome Sequencing Center for Infectious Disease"/>
            <person name="Wu L."/>
            <person name="Ma J."/>
        </authorList>
    </citation>
    <scope>NUCLEOTIDE SEQUENCE [LARGE SCALE GENOMIC DNA]</scope>
    <source>
        <strain evidence="2">CCUG 57263</strain>
    </source>
</reference>
<protein>
    <recommendedName>
        <fullName evidence="3">SGNH/GDSL hydrolase family protein</fullName>
    </recommendedName>
</protein>
<sequence length="356" mass="41048">MTFRKWAVLFSGAMLAAAVLLGLFNYAVDPFGVFGDKLLRWHSYNMVNNPRIAKIAYLDQYHERYDSYIIGGSKSSSLDPALLNQYYGDAKFYSMLMYGGDFHDYEKTLYYLVEHYEVKHIVLHMSLQEISHYNVNSESFDPKKNLHAKVSGQSLAGFYFRYLTLHPKYSLSKLEGLARRAVDPDEFTQIKPEDGVYNKVKRDAEELGSIEDFLANHPDYALPIGRLDASAMHQNVKALRRMKEYCEARGISFTFVAGAASDTEMASYSLEDLKKYWIALAEVTDFWDFSGYTPISSDPRNFYDSMHYRNSVGRMMLAYMFQDETVYVPPQLGHYTTKENVKEHSERIFTKPPVDS</sequence>
<gene>
    <name evidence="1" type="ORF">ACFQ03_20000</name>
</gene>
<dbReference type="EMBL" id="JBHTIU010000081">
    <property type="protein sequence ID" value="MFD0871426.1"/>
    <property type="molecule type" value="Genomic_DNA"/>
</dbReference>